<comment type="caution">
    <text evidence="9">The sequence shown here is derived from an EMBL/GenBank/DDBJ whole genome shotgun (WGS) entry which is preliminary data.</text>
</comment>
<proteinExistence type="inferred from homology"/>
<sequence>MKRLACIMLLTTGTLLTACNKVLDTKPTDFLSPVTYYKTEKQLNFALAAVYDVMGDAGFYKQIYTARLGNEADEGFYARNTVIAGVQVYNFSPTDTDVQNLWKSLYDGINRANVLLANIPLATEVADDVKNIIKGEALFLRGYYYFLLVQHWGGVPLITQPTASANETAVSRATIAQVYAQILLDMEESETLVLPASTAGHGGRINRSAVRGLLARVCLTMAGKPLGDVSKYQAARDWAKKIIDDAGSAHALNPDYSQVFINYAQDKYDIKESIWEVEFWGNNTNAYNETGCVGAWNGIQSTDQTIGVAYGFINATSKLYNSYAPGDLRRDWAIAPFSYSGTTKVMKASTPASALWTRNIGKFRREYELLTPKSNNATPQNMPLLRYSDVLLMFAEADNEVNQGPTQDAYNAINLVRKRAFGKLLPNAVNPDEYNLSGMDHESFFQEIIKERSRELCFELHRKHDLIRWGIFVPTMKAVENLIGLEASGQYYALTFRNVSDKHVIFPIPARELALNKNLQQNDKW</sequence>
<dbReference type="RefSeq" id="WP_237875071.1">
    <property type="nucleotide sequence ID" value="NZ_JAKLTR010000014.1"/>
</dbReference>
<protein>
    <submittedName>
        <fullName evidence="9">RagB/SusD family nutrient uptake outer membrane protein</fullName>
    </submittedName>
</protein>
<evidence type="ECO:0000313" key="10">
    <source>
        <dbReference type="Proteomes" id="UP001165367"/>
    </source>
</evidence>
<reference evidence="9" key="1">
    <citation type="submission" date="2022-01" db="EMBL/GenBank/DDBJ databases">
        <authorList>
            <person name="Jo J.-H."/>
            <person name="Im W.-T."/>
        </authorList>
    </citation>
    <scope>NUCLEOTIDE SEQUENCE</scope>
    <source>
        <strain evidence="9">NA20</strain>
    </source>
</reference>
<evidence type="ECO:0000256" key="5">
    <source>
        <dbReference type="ARBA" id="ARBA00023237"/>
    </source>
</evidence>
<evidence type="ECO:0000256" key="1">
    <source>
        <dbReference type="ARBA" id="ARBA00004442"/>
    </source>
</evidence>
<keyword evidence="5" id="KW-0998">Cell outer membrane</keyword>
<comment type="similarity">
    <text evidence="2">Belongs to the SusD family.</text>
</comment>
<dbReference type="InterPro" id="IPR012944">
    <property type="entry name" value="SusD_RagB_dom"/>
</dbReference>
<name>A0ABS9KW47_9BACT</name>
<organism evidence="9 10">
    <name type="scientific">Terrimonas ginsenosidimutans</name>
    <dbReference type="NCBI Taxonomy" id="2908004"/>
    <lineage>
        <taxon>Bacteria</taxon>
        <taxon>Pseudomonadati</taxon>
        <taxon>Bacteroidota</taxon>
        <taxon>Chitinophagia</taxon>
        <taxon>Chitinophagales</taxon>
        <taxon>Chitinophagaceae</taxon>
        <taxon>Terrimonas</taxon>
    </lineage>
</organism>
<dbReference type="Pfam" id="PF14322">
    <property type="entry name" value="SusD-like_3"/>
    <property type="match status" value="1"/>
</dbReference>
<comment type="subcellular location">
    <subcellularLocation>
        <location evidence="1">Cell outer membrane</location>
    </subcellularLocation>
</comment>
<feature type="signal peptide" evidence="6">
    <location>
        <begin position="1"/>
        <end position="18"/>
    </location>
</feature>
<keyword evidence="3 6" id="KW-0732">Signal</keyword>
<evidence type="ECO:0000256" key="3">
    <source>
        <dbReference type="ARBA" id="ARBA00022729"/>
    </source>
</evidence>
<evidence type="ECO:0000313" key="9">
    <source>
        <dbReference type="EMBL" id="MCG2616533.1"/>
    </source>
</evidence>
<dbReference type="Gene3D" id="1.25.40.390">
    <property type="match status" value="1"/>
</dbReference>
<dbReference type="CDD" id="cd08977">
    <property type="entry name" value="SusD"/>
    <property type="match status" value="1"/>
</dbReference>
<evidence type="ECO:0000256" key="4">
    <source>
        <dbReference type="ARBA" id="ARBA00023136"/>
    </source>
</evidence>
<dbReference type="InterPro" id="IPR033985">
    <property type="entry name" value="SusD-like_N"/>
</dbReference>
<dbReference type="SUPFAM" id="SSF48452">
    <property type="entry name" value="TPR-like"/>
    <property type="match status" value="1"/>
</dbReference>
<feature type="domain" description="SusD-like N-terminal" evidence="8">
    <location>
        <begin position="23"/>
        <end position="219"/>
    </location>
</feature>
<feature type="domain" description="RagB/SusD" evidence="7">
    <location>
        <begin position="339"/>
        <end position="525"/>
    </location>
</feature>
<dbReference type="Pfam" id="PF07980">
    <property type="entry name" value="SusD_RagB"/>
    <property type="match status" value="1"/>
</dbReference>
<keyword evidence="4" id="KW-0472">Membrane</keyword>
<evidence type="ECO:0000259" key="8">
    <source>
        <dbReference type="Pfam" id="PF14322"/>
    </source>
</evidence>
<gene>
    <name evidence="9" type="ORF">LZZ85_19690</name>
</gene>
<evidence type="ECO:0000256" key="2">
    <source>
        <dbReference type="ARBA" id="ARBA00006275"/>
    </source>
</evidence>
<dbReference type="Proteomes" id="UP001165367">
    <property type="component" value="Unassembled WGS sequence"/>
</dbReference>
<accession>A0ABS9KW47</accession>
<evidence type="ECO:0000259" key="7">
    <source>
        <dbReference type="Pfam" id="PF07980"/>
    </source>
</evidence>
<dbReference type="EMBL" id="JAKLTR010000014">
    <property type="protein sequence ID" value="MCG2616533.1"/>
    <property type="molecule type" value="Genomic_DNA"/>
</dbReference>
<dbReference type="InterPro" id="IPR011990">
    <property type="entry name" value="TPR-like_helical_dom_sf"/>
</dbReference>
<dbReference type="PROSITE" id="PS51257">
    <property type="entry name" value="PROKAR_LIPOPROTEIN"/>
    <property type="match status" value="1"/>
</dbReference>
<evidence type="ECO:0000256" key="6">
    <source>
        <dbReference type="SAM" id="SignalP"/>
    </source>
</evidence>
<keyword evidence="10" id="KW-1185">Reference proteome</keyword>
<feature type="chain" id="PRO_5047174513" evidence="6">
    <location>
        <begin position="19"/>
        <end position="525"/>
    </location>
</feature>